<accession>A0A8H3J114</accession>
<dbReference type="PANTHER" id="PTHR45649">
    <property type="entry name" value="AMINO-ACID PERMEASE BAT1"/>
    <property type="match status" value="1"/>
</dbReference>
<dbReference type="Gene3D" id="3.40.50.2000">
    <property type="entry name" value="Glycogen Phosphorylase B"/>
    <property type="match status" value="1"/>
</dbReference>
<dbReference type="GO" id="GO:0016020">
    <property type="term" value="C:membrane"/>
    <property type="evidence" value="ECO:0007669"/>
    <property type="project" value="UniProtKB-SubCell"/>
</dbReference>
<dbReference type="InterPro" id="IPR007235">
    <property type="entry name" value="Glyco_trans_28_C"/>
</dbReference>
<evidence type="ECO:0000313" key="16">
    <source>
        <dbReference type="EMBL" id="CAF9938699.1"/>
    </source>
</evidence>
<feature type="transmembrane region" description="Helical" evidence="14">
    <location>
        <begin position="145"/>
        <end position="169"/>
    </location>
</feature>
<keyword evidence="12" id="KW-0808">Transferase</keyword>
<feature type="transmembrane region" description="Helical" evidence="14">
    <location>
        <begin position="423"/>
        <end position="447"/>
    </location>
</feature>
<dbReference type="Pfam" id="PF13520">
    <property type="entry name" value="AA_permease_2"/>
    <property type="match status" value="1"/>
</dbReference>
<feature type="transmembrane region" description="Helical" evidence="14">
    <location>
        <begin position="397"/>
        <end position="417"/>
    </location>
</feature>
<comment type="caution">
    <text evidence="16">The sequence shown here is derived from an EMBL/GenBank/DDBJ whole genome shotgun (WGS) entry which is preliminary data.</text>
</comment>
<feature type="transmembrane region" description="Helical" evidence="14">
    <location>
        <begin position="218"/>
        <end position="237"/>
    </location>
</feature>
<keyword evidence="17" id="KW-1185">Reference proteome</keyword>
<gene>
    <name evidence="12" type="primary">ALG13</name>
    <name evidence="16" type="ORF">ALECFALPRED_007821</name>
</gene>
<dbReference type="EC" id="2.4.1.141" evidence="3 12"/>
<feature type="region of interest" description="Disordered" evidence="13">
    <location>
        <begin position="683"/>
        <end position="710"/>
    </location>
</feature>
<feature type="transmembrane region" description="Helical" evidence="14">
    <location>
        <begin position="257"/>
        <end position="276"/>
    </location>
</feature>
<keyword evidence="12" id="KW-0328">Glycosyltransferase</keyword>
<dbReference type="OrthoDB" id="3257095at2759"/>
<keyword evidence="6 14" id="KW-0812">Transmembrane</keyword>
<dbReference type="GO" id="GO:0005783">
    <property type="term" value="C:endoplasmic reticulum"/>
    <property type="evidence" value="ECO:0007669"/>
    <property type="project" value="UniProtKB-SubCell"/>
</dbReference>
<keyword evidence="12" id="KW-0256">Endoplasmic reticulum</keyword>
<evidence type="ECO:0000256" key="14">
    <source>
        <dbReference type="SAM" id="Phobius"/>
    </source>
</evidence>
<keyword evidence="7 14" id="KW-1133">Transmembrane helix</keyword>
<feature type="domain" description="Glycosyl transferase family 28 C-terminal" evidence="15">
    <location>
        <begin position="530"/>
        <end position="671"/>
    </location>
</feature>
<evidence type="ECO:0000256" key="3">
    <source>
        <dbReference type="ARBA" id="ARBA00012614"/>
    </source>
</evidence>
<comment type="catalytic activity">
    <reaction evidence="11">
        <text>an N-acetyl-alpha-D-glucosaminyl-diphospho-di-trans,poly-cis-dolichol + UDP-N-acetyl-alpha-D-glucosamine = an N,N'-diacetylchitobiosyl-diphospho-di-trans,poly-cis-dolichol + UDP + H(+)</text>
        <dbReference type="Rhea" id="RHEA:23380"/>
        <dbReference type="Rhea" id="RHEA-COMP:19507"/>
        <dbReference type="Rhea" id="RHEA-COMP:19510"/>
        <dbReference type="ChEBI" id="CHEBI:15378"/>
        <dbReference type="ChEBI" id="CHEBI:57269"/>
        <dbReference type="ChEBI" id="CHEBI:57705"/>
        <dbReference type="ChEBI" id="CHEBI:58223"/>
        <dbReference type="ChEBI" id="CHEBI:58427"/>
        <dbReference type="EC" id="2.4.1.141"/>
    </reaction>
</comment>
<dbReference type="GO" id="GO:0004577">
    <property type="term" value="F:N-acetylglucosaminyldiphosphodolichol N-acetylglucosaminyltransferase activity"/>
    <property type="evidence" value="ECO:0007669"/>
    <property type="project" value="UniProtKB-EC"/>
</dbReference>
<evidence type="ECO:0000256" key="9">
    <source>
        <dbReference type="ARBA" id="ARBA00024804"/>
    </source>
</evidence>
<dbReference type="PANTHER" id="PTHR45649:SF4">
    <property type="entry name" value="TRANSPORTER, PUTATIVE (EUROFUNG)-RELATED"/>
    <property type="match status" value="1"/>
</dbReference>
<feature type="transmembrane region" description="Helical" evidence="14">
    <location>
        <begin position="189"/>
        <end position="206"/>
    </location>
</feature>
<evidence type="ECO:0000313" key="17">
    <source>
        <dbReference type="Proteomes" id="UP000664203"/>
    </source>
</evidence>
<comment type="subunit">
    <text evidence="2 12">Heterodimer with ALG14 to form a functional enzyme.</text>
</comment>
<feature type="transmembrane region" description="Helical" evidence="14">
    <location>
        <begin position="63"/>
        <end position="83"/>
    </location>
</feature>
<evidence type="ECO:0000256" key="10">
    <source>
        <dbReference type="ARBA" id="ARBA00032061"/>
    </source>
</evidence>
<dbReference type="Proteomes" id="UP000664203">
    <property type="component" value="Unassembled WGS sequence"/>
</dbReference>
<sequence>MSPPSPPVSLSSPEGDIELKNATQVLEQEQPPEAVDAYQNPWHTIFDRGDMRRLGKKQEYRRVFGPLATFGFISMYLCTWEYILVSVSGGLINGGFGGLVWEYIFTAFAFGSVVITMAEMTSMAPTSGGQYHWISEFSPPRYQKYLSYAAGWTSALGWLTGNASGYFIMSTLVEALVEVYYPNWSFTNWQSTLVMIFFLITTIYFNTWGARLLPAIEIVSLVFHLAGFVITIVPLWILAPKNSASDVFGPVVNGGGWSNAGTSFLVGTITILFSNLGPDAAVHIAEEVKDAAVVIPWAMVVSYFLNAALGFAMMITMLFTVGSLEDAINASSPFQNSFTNTGSTGVNVALTLILALLIGAANITSLATTSREVWAFARDGGTPGHRWISKVHHHQNVPFNAVLITSFLSFILCLIQLGSTVAFNIIISLNLIAFLGTYMISIGCLLLKRFRNEPLPPARFSLGRWGLPVNFVPVDASTANWGPAIWGGVLGIALVSYLVQGRRVYKGPVVFVEGSSRMSVPRGKPKPQKVCFVTVGATASFDSLIRATLSSPFLEALKTYHYTELRLQHGKNGQEIMEDFKGGYDTSSEAVQDLLVSGFDFNKQGLGSEMRAAKGENNGIEGLVISHAGSGSILDALRIAVPIIVVPNPDLLDNHQKELAEELAIQGYVVHGHLNDLPEAVRQSETLRETQSTWPPAGTGEDPSGKGLVGVMDDEMGFVD</sequence>
<dbReference type="Pfam" id="PF04101">
    <property type="entry name" value="Glyco_tran_28_C"/>
    <property type="match status" value="1"/>
</dbReference>
<feature type="transmembrane region" description="Helical" evidence="14">
    <location>
        <begin position="344"/>
        <end position="363"/>
    </location>
</feature>
<keyword evidence="8 14" id="KW-0472">Membrane</keyword>
<keyword evidence="5" id="KW-0813">Transport</keyword>
<evidence type="ECO:0000256" key="7">
    <source>
        <dbReference type="ARBA" id="ARBA00022989"/>
    </source>
</evidence>
<comment type="function">
    <text evidence="9 12">Involved in protein N-glycosylation. Essential for the second step of the dolichol-linked oligosaccharide pathway.</text>
</comment>
<feature type="transmembrane region" description="Helical" evidence="14">
    <location>
        <begin position="297"/>
        <end position="324"/>
    </location>
</feature>
<evidence type="ECO:0000256" key="12">
    <source>
        <dbReference type="RuleBase" id="RU362128"/>
    </source>
</evidence>
<reference evidence="16" key="1">
    <citation type="submission" date="2021-03" db="EMBL/GenBank/DDBJ databases">
        <authorList>
            <person name="Tagirdzhanova G."/>
        </authorList>
    </citation>
    <scope>NUCLEOTIDE SEQUENCE</scope>
</reference>
<dbReference type="SUPFAM" id="SSF53756">
    <property type="entry name" value="UDP-Glycosyltransferase/glycogen phosphorylase"/>
    <property type="match status" value="1"/>
</dbReference>
<comment type="subcellular location">
    <subcellularLocation>
        <location evidence="12">Endoplasmic reticulum</location>
    </subcellularLocation>
    <subcellularLocation>
        <location evidence="1">Membrane</location>
        <topology evidence="1">Multi-pass membrane protein</topology>
    </subcellularLocation>
</comment>
<evidence type="ECO:0000256" key="2">
    <source>
        <dbReference type="ARBA" id="ARBA00011198"/>
    </source>
</evidence>
<dbReference type="InterPro" id="IPR002293">
    <property type="entry name" value="AA/rel_permease1"/>
</dbReference>
<name>A0A8H3J114_9LECA</name>
<feature type="transmembrane region" description="Helical" evidence="14">
    <location>
        <begin position="103"/>
        <end position="124"/>
    </location>
</feature>
<comment type="similarity">
    <text evidence="12">Belongs to the glycosyltransferase 28 family.</text>
</comment>
<evidence type="ECO:0000259" key="15">
    <source>
        <dbReference type="Pfam" id="PF04101"/>
    </source>
</evidence>
<dbReference type="EMBL" id="CAJPDR010000522">
    <property type="protein sequence ID" value="CAF9938699.1"/>
    <property type="molecule type" value="Genomic_DNA"/>
</dbReference>
<evidence type="ECO:0000256" key="13">
    <source>
        <dbReference type="SAM" id="MobiDB-lite"/>
    </source>
</evidence>
<dbReference type="AlphaFoldDB" id="A0A8H3J114"/>
<evidence type="ECO:0000256" key="1">
    <source>
        <dbReference type="ARBA" id="ARBA00004141"/>
    </source>
</evidence>
<evidence type="ECO:0000256" key="8">
    <source>
        <dbReference type="ARBA" id="ARBA00023136"/>
    </source>
</evidence>
<evidence type="ECO:0000256" key="5">
    <source>
        <dbReference type="ARBA" id="ARBA00022448"/>
    </source>
</evidence>
<evidence type="ECO:0000256" key="11">
    <source>
        <dbReference type="ARBA" id="ARBA00048184"/>
    </source>
</evidence>
<evidence type="ECO:0000256" key="6">
    <source>
        <dbReference type="ARBA" id="ARBA00022692"/>
    </source>
</evidence>
<dbReference type="Gene3D" id="1.20.1740.10">
    <property type="entry name" value="Amino acid/polyamine transporter I"/>
    <property type="match status" value="1"/>
</dbReference>
<evidence type="ECO:0000256" key="4">
    <source>
        <dbReference type="ARBA" id="ARBA00017468"/>
    </source>
</evidence>
<organism evidence="16 17">
    <name type="scientific">Alectoria fallacina</name>
    <dbReference type="NCBI Taxonomy" id="1903189"/>
    <lineage>
        <taxon>Eukaryota</taxon>
        <taxon>Fungi</taxon>
        <taxon>Dikarya</taxon>
        <taxon>Ascomycota</taxon>
        <taxon>Pezizomycotina</taxon>
        <taxon>Lecanoromycetes</taxon>
        <taxon>OSLEUM clade</taxon>
        <taxon>Lecanoromycetidae</taxon>
        <taxon>Lecanorales</taxon>
        <taxon>Lecanorineae</taxon>
        <taxon>Parmeliaceae</taxon>
        <taxon>Alectoria</taxon>
    </lineage>
</organism>
<proteinExistence type="inferred from homology"/>
<dbReference type="GO" id="GO:0022857">
    <property type="term" value="F:transmembrane transporter activity"/>
    <property type="evidence" value="ECO:0007669"/>
    <property type="project" value="InterPro"/>
</dbReference>
<protein>
    <recommendedName>
        <fullName evidence="4 12">UDP-N-acetylglucosamine transferase subunit ALG13</fullName>
        <ecNumber evidence="3 12">2.4.1.141</ecNumber>
    </recommendedName>
    <alternativeName>
        <fullName evidence="10 12">Asparagine-linked glycosylation protein 13</fullName>
    </alternativeName>
</protein>